<name>A0A0E9QH62_ANGAN</name>
<dbReference type="AlphaFoldDB" id="A0A0E9QH62"/>
<dbReference type="EMBL" id="GBXM01092892">
    <property type="protein sequence ID" value="JAH15685.1"/>
    <property type="molecule type" value="Transcribed_RNA"/>
</dbReference>
<evidence type="ECO:0000313" key="1">
    <source>
        <dbReference type="EMBL" id="JAH15685.1"/>
    </source>
</evidence>
<sequence length="31" mass="3177">MATLDGINISAVVFLGPLCMPVHAQPTVAIP</sequence>
<accession>A0A0E9QH62</accession>
<proteinExistence type="predicted"/>
<organism evidence="1">
    <name type="scientific">Anguilla anguilla</name>
    <name type="common">European freshwater eel</name>
    <name type="synonym">Muraena anguilla</name>
    <dbReference type="NCBI Taxonomy" id="7936"/>
    <lineage>
        <taxon>Eukaryota</taxon>
        <taxon>Metazoa</taxon>
        <taxon>Chordata</taxon>
        <taxon>Craniata</taxon>
        <taxon>Vertebrata</taxon>
        <taxon>Euteleostomi</taxon>
        <taxon>Actinopterygii</taxon>
        <taxon>Neopterygii</taxon>
        <taxon>Teleostei</taxon>
        <taxon>Anguilliformes</taxon>
        <taxon>Anguillidae</taxon>
        <taxon>Anguilla</taxon>
    </lineage>
</organism>
<reference evidence="1" key="1">
    <citation type="submission" date="2014-11" db="EMBL/GenBank/DDBJ databases">
        <authorList>
            <person name="Amaro Gonzalez C."/>
        </authorList>
    </citation>
    <scope>NUCLEOTIDE SEQUENCE</scope>
</reference>
<protein>
    <submittedName>
        <fullName evidence="1">Uncharacterized protein</fullName>
    </submittedName>
</protein>
<reference evidence="1" key="2">
    <citation type="journal article" date="2015" name="Fish Shellfish Immunol.">
        <title>Early steps in the European eel (Anguilla anguilla)-Vibrio vulnificus interaction in the gills: Role of the RtxA13 toxin.</title>
        <authorList>
            <person name="Callol A."/>
            <person name="Pajuelo D."/>
            <person name="Ebbesson L."/>
            <person name="Teles M."/>
            <person name="MacKenzie S."/>
            <person name="Amaro C."/>
        </authorList>
    </citation>
    <scope>NUCLEOTIDE SEQUENCE</scope>
</reference>